<feature type="domain" description="N-acetyltransferase" evidence="1">
    <location>
        <begin position="14"/>
        <end position="100"/>
    </location>
</feature>
<dbReference type="EMBL" id="CP115541">
    <property type="protein sequence ID" value="WNH52651.1"/>
    <property type="molecule type" value="Genomic_DNA"/>
</dbReference>
<dbReference type="PANTHER" id="PTHR31435">
    <property type="entry name" value="PROTEIN NATD1"/>
    <property type="match status" value="1"/>
</dbReference>
<dbReference type="RefSeq" id="WP_311191841.1">
    <property type="nucleotide sequence ID" value="NZ_CP115541.1"/>
</dbReference>
<protein>
    <submittedName>
        <fullName evidence="2">GNAT family N-acetyltransferase</fullName>
    </submittedName>
</protein>
<dbReference type="PANTHER" id="PTHR31435:SF9">
    <property type="entry name" value="PROTEIN NATD1"/>
    <property type="match status" value="1"/>
</dbReference>
<dbReference type="Gene3D" id="3.40.630.30">
    <property type="match status" value="1"/>
</dbReference>
<dbReference type="SUPFAM" id="SSF55729">
    <property type="entry name" value="Acyl-CoA N-acyltransferases (Nat)"/>
    <property type="match status" value="1"/>
</dbReference>
<proteinExistence type="predicted"/>
<dbReference type="InterPro" id="IPR031165">
    <property type="entry name" value="GNAT_YJDJ"/>
</dbReference>
<dbReference type="InterPro" id="IPR016181">
    <property type="entry name" value="Acyl_CoA_acyltransferase"/>
</dbReference>
<name>A0ABY9YPW7_9GAMM</name>
<gene>
    <name evidence="2" type="ORF">PDM29_20405</name>
</gene>
<organism evidence="2 3">
    <name type="scientific">Stenotrophomonas oahuensis</name>
    <dbReference type="NCBI Taxonomy" id="3003271"/>
    <lineage>
        <taxon>Bacteria</taxon>
        <taxon>Pseudomonadati</taxon>
        <taxon>Pseudomonadota</taxon>
        <taxon>Gammaproteobacteria</taxon>
        <taxon>Lysobacterales</taxon>
        <taxon>Lysobacteraceae</taxon>
        <taxon>Stenotrophomonas</taxon>
    </lineage>
</organism>
<dbReference type="InterPro" id="IPR045057">
    <property type="entry name" value="Gcn5-rel_NAT"/>
</dbReference>
<dbReference type="PROSITE" id="PS51729">
    <property type="entry name" value="GNAT_YJDJ"/>
    <property type="match status" value="1"/>
</dbReference>
<keyword evidence="3" id="KW-1185">Reference proteome</keyword>
<dbReference type="Pfam" id="PF14542">
    <property type="entry name" value="Acetyltransf_CG"/>
    <property type="match status" value="1"/>
</dbReference>
<evidence type="ECO:0000313" key="2">
    <source>
        <dbReference type="EMBL" id="WNH52651.1"/>
    </source>
</evidence>
<evidence type="ECO:0000259" key="1">
    <source>
        <dbReference type="PROSITE" id="PS51729"/>
    </source>
</evidence>
<sequence length="101" mass="11490">MASVTPPGLAYEVEHDRVNRRFKARVRGHEAVLDYQLKRKRMTIVHTGVPEEIGGRGIAGELTKVALRFAREQGYKVIPACEYAEAFLERHHDEYQDLLAG</sequence>
<dbReference type="Proteomes" id="UP001302072">
    <property type="component" value="Chromosome"/>
</dbReference>
<accession>A0ABY9YPW7</accession>
<reference evidence="2 3" key="1">
    <citation type="submission" date="2022-12" db="EMBL/GenBank/DDBJ databases">
        <title>Two new species, Stenotrophomonas aracearum and Stenotrophomonas oahuensis, isolated from Anthurium (Araceae family) in Hawaii.</title>
        <authorList>
            <person name="Chunag S.C."/>
            <person name="Dobhal S."/>
            <person name="Alvarez A."/>
            <person name="Arif M."/>
        </authorList>
    </citation>
    <scope>NUCLEOTIDE SEQUENCE [LARGE SCALE GENOMIC DNA]</scope>
    <source>
        <strain evidence="2 3">A5586</strain>
    </source>
</reference>
<evidence type="ECO:0000313" key="3">
    <source>
        <dbReference type="Proteomes" id="UP001302072"/>
    </source>
</evidence>